<organism evidence="1 2">
    <name type="scientific">Cinchona calisaya</name>
    <dbReference type="NCBI Taxonomy" id="153742"/>
    <lineage>
        <taxon>Eukaryota</taxon>
        <taxon>Viridiplantae</taxon>
        <taxon>Streptophyta</taxon>
        <taxon>Embryophyta</taxon>
        <taxon>Tracheophyta</taxon>
        <taxon>Spermatophyta</taxon>
        <taxon>Magnoliopsida</taxon>
        <taxon>eudicotyledons</taxon>
        <taxon>Gunneridae</taxon>
        <taxon>Pentapetalae</taxon>
        <taxon>asterids</taxon>
        <taxon>lamiids</taxon>
        <taxon>Gentianales</taxon>
        <taxon>Rubiaceae</taxon>
        <taxon>Cinchonoideae</taxon>
        <taxon>Cinchoneae</taxon>
        <taxon>Cinchona</taxon>
    </lineage>
</organism>
<accession>A0ABD3A0G5</accession>
<sequence length="133" mass="15043">MDFSIYENNPTSEFFKSDEYSFPWYNILFDNNKVLPKQEPAEMAGEAISPLNIYKQVSDQEEDMVIGSYQDGSSSSPAMALKEAHKMRSCMSKGRGKGKQQIKQDNDVLVFEDLGPDLLDELLSETNSNSRSK</sequence>
<reference evidence="1 2" key="1">
    <citation type="submission" date="2024-11" db="EMBL/GenBank/DDBJ databases">
        <title>A near-complete genome assembly of Cinchona calisaya.</title>
        <authorList>
            <person name="Lian D.C."/>
            <person name="Zhao X.W."/>
            <person name="Wei L."/>
        </authorList>
    </citation>
    <scope>NUCLEOTIDE SEQUENCE [LARGE SCALE GENOMIC DNA]</scope>
    <source>
        <tissue evidence="1">Nenye</tissue>
    </source>
</reference>
<dbReference type="Proteomes" id="UP001630127">
    <property type="component" value="Unassembled WGS sequence"/>
</dbReference>
<comment type="caution">
    <text evidence="1">The sequence shown here is derived from an EMBL/GenBank/DDBJ whole genome shotgun (WGS) entry which is preliminary data.</text>
</comment>
<evidence type="ECO:0000313" key="2">
    <source>
        <dbReference type="Proteomes" id="UP001630127"/>
    </source>
</evidence>
<dbReference type="EMBL" id="JBJUIK010000006">
    <property type="protein sequence ID" value="KAL3525043.1"/>
    <property type="molecule type" value="Genomic_DNA"/>
</dbReference>
<keyword evidence="2" id="KW-1185">Reference proteome</keyword>
<name>A0ABD3A0G5_9GENT</name>
<dbReference type="AlphaFoldDB" id="A0ABD3A0G5"/>
<proteinExistence type="predicted"/>
<gene>
    <name evidence="1" type="ORF">ACH5RR_013415</name>
</gene>
<evidence type="ECO:0000313" key="1">
    <source>
        <dbReference type="EMBL" id="KAL3525043.1"/>
    </source>
</evidence>
<protein>
    <submittedName>
        <fullName evidence="1">Uncharacterized protein</fullName>
    </submittedName>
</protein>